<comment type="caution">
    <text evidence="1">The sequence shown here is derived from an EMBL/GenBank/DDBJ whole genome shotgun (WGS) entry which is preliminary data.</text>
</comment>
<gene>
    <name evidence="1" type="ORF">RRG08_000819</name>
</gene>
<sequence>MEASNLSPTINRRNALIKPDVLVTSTVKATPKPTLAFPHSLESVGLYCCSRILQEVSGYPRQASLTGDSLIVPREDVRFVRRSSSESLTLTQGTESETYL</sequence>
<dbReference type="EMBL" id="JAWDGP010000776">
    <property type="protein sequence ID" value="KAK3797327.1"/>
    <property type="molecule type" value="Genomic_DNA"/>
</dbReference>
<organism evidence="1 2">
    <name type="scientific">Elysia crispata</name>
    <name type="common">lettuce slug</name>
    <dbReference type="NCBI Taxonomy" id="231223"/>
    <lineage>
        <taxon>Eukaryota</taxon>
        <taxon>Metazoa</taxon>
        <taxon>Spiralia</taxon>
        <taxon>Lophotrochozoa</taxon>
        <taxon>Mollusca</taxon>
        <taxon>Gastropoda</taxon>
        <taxon>Heterobranchia</taxon>
        <taxon>Euthyneura</taxon>
        <taxon>Panpulmonata</taxon>
        <taxon>Sacoglossa</taxon>
        <taxon>Placobranchoidea</taxon>
        <taxon>Plakobranchidae</taxon>
        <taxon>Elysia</taxon>
    </lineage>
</organism>
<dbReference type="Proteomes" id="UP001283361">
    <property type="component" value="Unassembled WGS sequence"/>
</dbReference>
<evidence type="ECO:0000313" key="2">
    <source>
        <dbReference type="Proteomes" id="UP001283361"/>
    </source>
</evidence>
<name>A0AAE1E7Y3_9GAST</name>
<proteinExistence type="predicted"/>
<evidence type="ECO:0000313" key="1">
    <source>
        <dbReference type="EMBL" id="KAK3797327.1"/>
    </source>
</evidence>
<keyword evidence="2" id="KW-1185">Reference proteome</keyword>
<reference evidence="1" key="1">
    <citation type="journal article" date="2023" name="G3 (Bethesda)">
        <title>A reference genome for the long-term kleptoplast-retaining sea slug Elysia crispata morphotype clarki.</title>
        <authorList>
            <person name="Eastman K.E."/>
            <person name="Pendleton A.L."/>
            <person name="Shaikh M.A."/>
            <person name="Suttiyut T."/>
            <person name="Ogas R."/>
            <person name="Tomko P."/>
            <person name="Gavelis G."/>
            <person name="Widhalm J.R."/>
            <person name="Wisecaver J.H."/>
        </authorList>
    </citation>
    <scope>NUCLEOTIDE SEQUENCE</scope>
    <source>
        <strain evidence="1">ECLA1</strain>
    </source>
</reference>
<dbReference type="AlphaFoldDB" id="A0AAE1E7Y3"/>
<protein>
    <submittedName>
        <fullName evidence="1">Uncharacterized protein</fullName>
    </submittedName>
</protein>
<accession>A0AAE1E7Y3</accession>